<dbReference type="EMBL" id="HG965092">
    <property type="protein sequence ID" value="CDO19426.1"/>
    <property type="molecule type" value="Genomic_DNA"/>
</dbReference>
<reference evidence="2" key="2">
    <citation type="submission" date="2023-06" db="EMBL/GenBank/DDBJ databases">
        <title>PCVPA Blantyre Malawi Pneumococcal carriage surveillance isolates.</title>
        <authorList>
            <person name="Obolski U."/>
            <person name="Swarthout T.D."/>
            <person name="Kalizang'Oma A."/>
            <person name="Mwalukomo T.S."/>
            <person name="Cave R."/>
            <person name="Brown C."/>
            <person name="Cornick J."/>
            <person name="Kamng'Ona A."/>
            <person name="Msefula J."/>
            <person name="French N."/>
            <person name="Hyderman R."/>
        </authorList>
    </citation>
    <scope>NUCLEOTIDE SEQUENCE</scope>
    <source>
        <strain evidence="2">BVY8TH</strain>
    </source>
</reference>
<proteinExistence type="predicted"/>
<name>A0A068TJV8_STREE</name>
<evidence type="ECO:0000313" key="2">
    <source>
        <dbReference type="EMBL" id="MDS8038661.1"/>
    </source>
</evidence>
<dbReference type="Proteomes" id="UP001184693">
    <property type="component" value="Unassembled WGS sequence"/>
</dbReference>
<accession>A0A068TJV8</accession>
<gene>
    <name evidence="2" type="ORF">RLG82_06570</name>
</gene>
<evidence type="ECO:0008006" key="3">
    <source>
        <dbReference type="Google" id="ProtNLM"/>
    </source>
</evidence>
<protein>
    <recommendedName>
        <fullName evidence="3">Tn5253 bacteriocine</fullName>
    </recommendedName>
</protein>
<evidence type="ECO:0000313" key="1">
    <source>
        <dbReference type="EMBL" id="CDO19426.1"/>
    </source>
</evidence>
<sequence>MKVVNLYDLKQMGNKGGCTIQLIHHFPFGMGLGHLKKDYIEFKRVGIFDGKAVEVTLREPYSRDLLQVVKSIKQRQKLIAYRYKEGRLLFVKKEASDVL</sequence>
<dbReference type="EMBL" id="JAVPGZ010000199">
    <property type="protein sequence ID" value="MDS8038661.1"/>
    <property type="molecule type" value="Genomic_DNA"/>
</dbReference>
<organism evidence="1">
    <name type="scientific">Streptococcus pneumoniae</name>
    <dbReference type="NCBI Taxonomy" id="1313"/>
    <lineage>
        <taxon>Bacteria</taxon>
        <taxon>Bacillati</taxon>
        <taxon>Bacillota</taxon>
        <taxon>Bacilli</taxon>
        <taxon>Lactobacillales</taxon>
        <taxon>Streptococcaceae</taxon>
        <taxon>Streptococcus</taxon>
    </lineage>
</organism>
<dbReference type="AlphaFoldDB" id="A0A068TJV8"/>
<reference evidence="1" key="1">
    <citation type="journal article" date="2014" name="Antimicrob. Agents Chemother.">
        <title>Tn5253 Family Integrative and Conjugative Elements Carrying mef(I) and catQ Determinants in Streptococcus pneumoniae and Streptococcus pyogenes.</title>
        <authorList>
            <person name="Mingoia M."/>
            <person name="Morici E."/>
            <person name="Morroni G."/>
            <person name="Giovanetti E."/>
            <person name="Del Grosso M."/>
            <person name="Pantosti A."/>
            <person name="Varaldo P.E."/>
        </authorList>
    </citation>
    <scope>NUCLEOTIDE SEQUENCE</scope>
    <source>
        <strain evidence="1">Spn529</strain>
    </source>
</reference>